<dbReference type="RefSeq" id="WP_378302381.1">
    <property type="nucleotide sequence ID" value="NZ_JBHUKS010000005.1"/>
</dbReference>
<organism evidence="2 3">
    <name type="scientific">Amycolatopsis silviterrae</name>
    <dbReference type="NCBI Taxonomy" id="1656914"/>
    <lineage>
        <taxon>Bacteria</taxon>
        <taxon>Bacillati</taxon>
        <taxon>Actinomycetota</taxon>
        <taxon>Actinomycetes</taxon>
        <taxon>Pseudonocardiales</taxon>
        <taxon>Pseudonocardiaceae</taxon>
        <taxon>Amycolatopsis</taxon>
    </lineage>
</organism>
<feature type="region of interest" description="Disordered" evidence="1">
    <location>
        <begin position="1"/>
        <end position="64"/>
    </location>
</feature>
<evidence type="ECO:0000256" key="1">
    <source>
        <dbReference type="SAM" id="MobiDB-lite"/>
    </source>
</evidence>
<dbReference type="Proteomes" id="UP001597483">
    <property type="component" value="Unassembled WGS sequence"/>
</dbReference>
<dbReference type="EMBL" id="JBHUKS010000005">
    <property type="protein sequence ID" value="MFD2467558.1"/>
    <property type="molecule type" value="Genomic_DNA"/>
</dbReference>
<name>A0ABW5H355_9PSEU</name>
<gene>
    <name evidence="2" type="ORF">ACFSVL_09155</name>
</gene>
<reference evidence="3" key="1">
    <citation type="journal article" date="2019" name="Int. J. Syst. Evol. Microbiol.">
        <title>The Global Catalogue of Microorganisms (GCM) 10K type strain sequencing project: providing services to taxonomists for standard genome sequencing and annotation.</title>
        <authorList>
            <consortium name="The Broad Institute Genomics Platform"/>
            <consortium name="The Broad Institute Genome Sequencing Center for Infectious Disease"/>
            <person name="Wu L."/>
            <person name="Ma J."/>
        </authorList>
    </citation>
    <scope>NUCLEOTIDE SEQUENCE [LARGE SCALE GENOMIC DNA]</scope>
    <source>
        <strain evidence="3">CGMCC 4.7641</strain>
    </source>
</reference>
<proteinExistence type="predicted"/>
<evidence type="ECO:0000313" key="3">
    <source>
        <dbReference type="Proteomes" id="UP001597483"/>
    </source>
</evidence>
<feature type="compositionally biased region" description="Low complexity" evidence="1">
    <location>
        <begin position="31"/>
        <end position="40"/>
    </location>
</feature>
<accession>A0ABW5H355</accession>
<comment type="caution">
    <text evidence="2">The sequence shown here is derived from an EMBL/GenBank/DDBJ whole genome shotgun (WGS) entry which is preliminary data.</text>
</comment>
<keyword evidence="3" id="KW-1185">Reference proteome</keyword>
<protein>
    <submittedName>
        <fullName evidence="2">Uncharacterized protein</fullName>
    </submittedName>
</protein>
<evidence type="ECO:0000313" key="2">
    <source>
        <dbReference type="EMBL" id="MFD2467558.1"/>
    </source>
</evidence>
<sequence>MTERSRGLLAKGQQLRKSGEWPEFRRKHHSAAAPAARTAPFDPLARNRMDLFPSGGDEDFPRFARPCETPARAFSRAVPKIAAGPFSSA</sequence>